<dbReference type="GO" id="GO:0016747">
    <property type="term" value="F:acyltransferase activity, transferring groups other than amino-acyl groups"/>
    <property type="evidence" value="ECO:0007669"/>
    <property type="project" value="InterPro"/>
</dbReference>
<dbReference type="OrthoDB" id="3174529at2"/>
<dbReference type="Gene3D" id="3.40.630.30">
    <property type="match status" value="1"/>
</dbReference>
<dbReference type="Proteomes" id="UP000216498">
    <property type="component" value="Unassembled WGS sequence"/>
</dbReference>
<evidence type="ECO:0000259" key="1">
    <source>
        <dbReference type="PROSITE" id="PS51186"/>
    </source>
</evidence>
<dbReference type="InterPro" id="IPR016181">
    <property type="entry name" value="Acyl_CoA_acyltransferase"/>
</dbReference>
<dbReference type="RefSeq" id="WP_094887387.1">
    <property type="nucleotide sequence ID" value="NZ_NPMS01000015.1"/>
</dbReference>
<dbReference type="InterPro" id="IPR000182">
    <property type="entry name" value="GNAT_dom"/>
</dbReference>
<reference evidence="2 3" key="1">
    <citation type="submission" date="2017-08" db="EMBL/GenBank/DDBJ databases">
        <title>Virgibacillus indicus sp. nov. and Virgibacillus profoundi sp. nov, two moderately halophilic bacteria isolated from marine sediment by using the Microfluidic Streak Plate.</title>
        <authorList>
            <person name="Xu B."/>
            <person name="Hu B."/>
            <person name="Wang J."/>
            <person name="Zhu Y."/>
            <person name="Huang L."/>
            <person name="Du W."/>
            <person name="Huang Y."/>
        </authorList>
    </citation>
    <scope>NUCLEOTIDE SEQUENCE [LARGE SCALE GENOMIC DNA]</scope>
    <source>
        <strain evidence="2 3">IO3-P2-C2</strain>
    </source>
</reference>
<dbReference type="SUPFAM" id="SSF55729">
    <property type="entry name" value="Acyl-CoA N-acyltransferases (Nat)"/>
    <property type="match status" value="1"/>
</dbReference>
<dbReference type="Pfam" id="PF08445">
    <property type="entry name" value="FR47"/>
    <property type="match status" value="1"/>
</dbReference>
<name>A0A265N6Y6_9BACI</name>
<accession>A0A265N6Y6</accession>
<proteinExistence type="predicted"/>
<dbReference type="PROSITE" id="PS51186">
    <property type="entry name" value="GNAT"/>
    <property type="match status" value="1"/>
</dbReference>
<sequence>MLVTYTSSVRDYLDKVEALLLRKEACNNLMLGILDRLLTHKADCHLGFVEKDGQIVYAFMQTPPNNWILADADLVNEDILKAVAVFLHEQNMDVPGVLGPDGSVEIFVEKWKELTHANVSIHMKQLIYQLDEVQIKPSADGNLIHAAEKDLPLIANWLYQFGQEANENIDRSQAEQMAANFIKNQSLHLWEANSEIVSMANTSRKTKHGASINAVFTPDQFKKKGYATNAVAALSQKLLDQGFQFCSLYTDRENPTSNGIYKRIGYYEVGISIVYNF</sequence>
<dbReference type="InterPro" id="IPR013653">
    <property type="entry name" value="GCN5-like_dom"/>
</dbReference>
<feature type="domain" description="N-acetyltransferase" evidence="1">
    <location>
        <begin position="141"/>
        <end position="277"/>
    </location>
</feature>
<protein>
    <recommendedName>
        <fullName evidence="1">N-acetyltransferase domain-containing protein</fullName>
    </recommendedName>
</protein>
<keyword evidence="3" id="KW-1185">Reference proteome</keyword>
<gene>
    <name evidence="2" type="ORF">CIL03_18590</name>
</gene>
<comment type="caution">
    <text evidence="2">The sequence shown here is derived from an EMBL/GenBank/DDBJ whole genome shotgun (WGS) entry which is preliminary data.</text>
</comment>
<evidence type="ECO:0000313" key="3">
    <source>
        <dbReference type="Proteomes" id="UP000216498"/>
    </source>
</evidence>
<evidence type="ECO:0000313" key="2">
    <source>
        <dbReference type="EMBL" id="OZU87106.1"/>
    </source>
</evidence>
<organism evidence="2 3">
    <name type="scientific">Virgibacillus indicus</name>
    <dbReference type="NCBI Taxonomy" id="2024554"/>
    <lineage>
        <taxon>Bacteria</taxon>
        <taxon>Bacillati</taxon>
        <taxon>Bacillota</taxon>
        <taxon>Bacilli</taxon>
        <taxon>Bacillales</taxon>
        <taxon>Bacillaceae</taxon>
        <taxon>Virgibacillus</taxon>
    </lineage>
</organism>
<dbReference type="EMBL" id="NPMS01000015">
    <property type="protein sequence ID" value="OZU87106.1"/>
    <property type="molecule type" value="Genomic_DNA"/>
</dbReference>
<dbReference type="AlphaFoldDB" id="A0A265N6Y6"/>